<protein>
    <recommendedName>
        <fullName evidence="4">DUF4231 domain-containing protein</fullName>
    </recommendedName>
</protein>
<proteinExistence type="predicted"/>
<reference evidence="2 3" key="1">
    <citation type="submission" date="2021-12" db="EMBL/GenBank/DDBJ databases">
        <title>Genome seq of P8.</title>
        <authorList>
            <person name="Seo T."/>
        </authorList>
    </citation>
    <scope>NUCLEOTIDE SEQUENCE [LARGE SCALE GENOMIC DNA]</scope>
    <source>
        <strain evidence="2 3">P8</strain>
    </source>
</reference>
<dbReference type="RefSeq" id="WP_233372746.1">
    <property type="nucleotide sequence ID" value="NZ_JAJTWU010000005.1"/>
</dbReference>
<sequence>MSPLTARLARAGIDTGLPHRLLRRAVMALAKTPAATAVAPSPLPGFLAPLAQALAPRFAAHDQAAVAAANRYRSAFWLSYALSAVAVLLAVLPLSVPAHHALHEPVAVAAGVTEFVLILAIIALYRRGNSRGWRDRWVRERAVAEQLRYLPLLAPFAAQRPDGDDNWYLRLLGPQDGLPHDAAAVSQEGLADVAAQCRSLQSLPAWRELFRALDDAGRRGAYAGFVAQELQRQAAYHDGVAAREAAFAHRVHRLGTGLFMLTAAAVGLHLVVHLPVLVLLATGLPALASALHGILAHGESRRLAAGSRRQARALRALQRELDALRAAEPLPDAIRLAPVVLRAVQLLLDEHLDWRELVLHHDLPLP</sequence>
<keyword evidence="3" id="KW-1185">Reference proteome</keyword>
<keyword evidence="1" id="KW-0472">Membrane</keyword>
<comment type="caution">
    <text evidence="2">The sequence shown here is derived from an EMBL/GenBank/DDBJ whole genome shotgun (WGS) entry which is preliminary data.</text>
</comment>
<accession>A0ABS8XXY2</accession>
<evidence type="ECO:0000313" key="3">
    <source>
        <dbReference type="Proteomes" id="UP001200741"/>
    </source>
</evidence>
<feature type="transmembrane region" description="Helical" evidence="1">
    <location>
        <begin position="254"/>
        <end position="272"/>
    </location>
</feature>
<gene>
    <name evidence="2" type="ORF">LXT13_14945</name>
</gene>
<evidence type="ECO:0000313" key="2">
    <source>
        <dbReference type="EMBL" id="MCE4555702.1"/>
    </source>
</evidence>
<evidence type="ECO:0000256" key="1">
    <source>
        <dbReference type="SAM" id="Phobius"/>
    </source>
</evidence>
<feature type="transmembrane region" description="Helical" evidence="1">
    <location>
        <begin position="106"/>
        <end position="125"/>
    </location>
</feature>
<organism evidence="2 3">
    <name type="scientific">Pelomonas cellulosilytica</name>
    <dbReference type="NCBI Taxonomy" id="2906762"/>
    <lineage>
        <taxon>Bacteria</taxon>
        <taxon>Pseudomonadati</taxon>
        <taxon>Pseudomonadota</taxon>
        <taxon>Betaproteobacteria</taxon>
        <taxon>Burkholderiales</taxon>
        <taxon>Sphaerotilaceae</taxon>
        <taxon>Roseateles</taxon>
    </lineage>
</organism>
<keyword evidence="1" id="KW-0812">Transmembrane</keyword>
<feature type="transmembrane region" description="Helical" evidence="1">
    <location>
        <begin position="75"/>
        <end position="94"/>
    </location>
</feature>
<keyword evidence="1" id="KW-1133">Transmembrane helix</keyword>
<name>A0ABS8XXY2_9BURK</name>
<dbReference type="EMBL" id="JAJTWU010000005">
    <property type="protein sequence ID" value="MCE4555702.1"/>
    <property type="molecule type" value="Genomic_DNA"/>
</dbReference>
<evidence type="ECO:0008006" key="4">
    <source>
        <dbReference type="Google" id="ProtNLM"/>
    </source>
</evidence>
<dbReference type="Proteomes" id="UP001200741">
    <property type="component" value="Unassembled WGS sequence"/>
</dbReference>